<keyword evidence="5" id="KW-1185">Reference proteome</keyword>
<dbReference type="Gene3D" id="3.10.290.10">
    <property type="entry name" value="RNA-binding S4 domain"/>
    <property type="match status" value="1"/>
</dbReference>
<evidence type="ECO:0000313" key="4">
    <source>
        <dbReference type="EMBL" id="GGE26487.1"/>
    </source>
</evidence>
<dbReference type="PROSITE" id="PS50889">
    <property type="entry name" value="S4"/>
    <property type="match status" value="1"/>
</dbReference>
<dbReference type="InterPro" id="IPR036986">
    <property type="entry name" value="S4_RNA-bd_sf"/>
</dbReference>
<dbReference type="InterPro" id="IPR002942">
    <property type="entry name" value="S4_RNA-bd"/>
</dbReference>
<dbReference type="CDD" id="cd00165">
    <property type="entry name" value="S4"/>
    <property type="match status" value="1"/>
</dbReference>
<dbReference type="EMBL" id="BMFJ01000001">
    <property type="protein sequence ID" value="GGE26487.1"/>
    <property type="molecule type" value="Genomic_DNA"/>
</dbReference>
<dbReference type="SMART" id="SM00363">
    <property type="entry name" value="S4"/>
    <property type="match status" value="1"/>
</dbReference>
<dbReference type="Proteomes" id="UP000612855">
    <property type="component" value="Unassembled WGS sequence"/>
</dbReference>
<comment type="caution">
    <text evidence="4">The sequence shown here is derived from an EMBL/GenBank/DDBJ whole genome shotgun (WGS) entry which is preliminary data.</text>
</comment>
<organism evidence="4 5">
    <name type="scientific">Primorskyibacter flagellatus</name>
    <dbReference type="NCBI Taxonomy" id="1387277"/>
    <lineage>
        <taxon>Bacteria</taxon>
        <taxon>Pseudomonadati</taxon>
        <taxon>Pseudomonadota</taxon>
        <taxon>Alphaproteobacteria</taxon>
        <taxon>Rhodobacterales</taxon>
        <taxon>Roseobacteraceae</taxon>
        <taxon>Primorskyibacter</taxon>
    </lineage>
</organism>
<keyword evidence="1" id="KW-0694">RNA-binding</keyword>
<evidence type="ECO:0000259" key="3">
    <source>
        <dbReference type="SMART" id="SM00363"/>
    </source>
</evidence>
<feature type="compositionally biased region" description="Basic and acidic residues" evidence="2">
    <location>
        <begin position="118"/>
        <end position="129"/>
    </location>
</feature>
<dbReference type="Pfam" id="PF01479">
    <property type="entry name" value="S4"/>
    <property type="match status" value="1"/>
</dbReference>
<protein>
    <recommendedName>
        <fullName evidence="3">RNA-binding S4 domain-containing protein</fullName>
    </recommendedName>
</protein>
<evidence type="ECO:0000256" key="1">
    <source>
        <dbReference type="PROSITE-ProRule" id="PRU00182"/>
    </source>
</evidence>
<dbReference type="GO" id="GO:0003723">
    <property type="term" value="F:RNA binding"/>
    <property type="evidence" value="ECO:0007669"/>
    <property type="project" value="UniProtKB-KW"/>
</dbReference>
<sequence>MSGSAEKFRLDKWIWQARFVKSRSLAAALVEGGHVRVNGQRVAKPAQGVHPGDVLTFPQGDRIRVVRILSAATRRGPASEAQALYDDLEPAGAEKPQENVAPIERIEGNARPTKRDRRKLDLDRRRALE</sequence>
<name>A0A917A5L2_9RHOB</name>
<dbReference type="AlphaFoldDB" id="A0A917A5L2"/>
<accession>A0A917A5L2</accession>
<dbReference type="SUPFAM" id="SSF55174">
    <property type="entry name" value="Alpha-L RNA-binding motif"/>
    <property type="match status" value="1"/>
</dbReference>
<reference evidence="5" key="1">
    <citation type="journal article" date="2019" name="Int. J. Syst. Evol. Microbiol.">
        <title>The Global Catalogue of Microorganisms (GCM) 10K type strain sequencing project: providing services to taxonomists for standard genome sequencing and annotation.</title>
        <authorList>
            <consortium name="The Broad Institute Genomics Platform"/>
            <consortium name="The Broad Institute Genome Sequencing Center for Infectious Disease"/>
            <person name="Wu L."/>
            <person name="Ma J."/>
        </authorList>
    </citation>
    <scope>NUCLEOTIDE SEQUENCE [LARGE SCALE GENOMIC DNA]</scope>
    <source>
        <strain evidence="5">CGMCC 1.12664</strain>
    </source>
</reference>
<evidence type="ECO:0000313" key="5">
    <source>
        <dbReference type="Proteomes" id="UP000612855"/>
    </source>
</evidence>
<feature type="region of interest" description="Disordered" evidence="2">
    <location>
        <begin position="88"/>
        <end position="129"/>
    </location>
</feature>
<gene>
    <name evidence="4" type="ORF">GCM10011360_13580</name>
</gene>
<feature type="domain" description="RNA-binding S4" evidence="3">
    <location>
        <begin position="8"/>
        <end position="73"/>
    </location>
</feature>
<dbReference type="RefSeq" id="WP_188476905.1">
    <property type="nucleotide sequence ID" value="NZ_BMFJ01000001.1"/>
</dbReference>
<evidence type="ECO:0000256" key="2">
    <source>
        <dbReference type="SAM" id="MobiDB-lite"/>
    </source>
</evidence>
<proteinExistence type="predicted"/>